<dbReference type="AlphaFoldDB" id="A0A3G9J058"/>
<dbReference type="Pfam" id="PF22725">
    <property type="entry name" value="GFO_IDH_MocA_C3"/>
    <property type="match status" value="1"/>
</dbReference>
<dbReference type="GO" id="GO:0000166">
    <property type="term" value="F:nucleotide binding"/>
    <property type="evidence" value="ECO:0007669"/>
    <property type="project" value="InterPro"/>
</dbReference>
<dbReference type="Gene3D" id="3.40.50.720">
    <property type="entry name" value="NAD(P)-binding Rossmann-like Domain"/>
    <property type="match status" value="1"/>
</dbReference>
<evidence type="ECO:0000313" key="5">
    <source>
        <dbReference type="Proteomes" id="UP000275368"/>
    </source>
</evidence>
<dbReference type="PANTHER" id="PTHR43818:SF11">
    <property type="entry name" value="BCDNA.GH03377"/>
    <property type="match status" value="1"/>
</dbReference>
<protein>
    <submittedName>
        <fullName evidence="4">Oxidoreductase</fullName>
    </submittedName>
</protein>
<dbReference type="GO" id="GO:0016491">
    <property type="term" value="F:oxidoreductase activity"/>
    <property type="evidence" value="ECO:0007669"/>
    <property type="project" value="UniProtKB-KW"/>
</dbReference>
<evidence type="ECO:0000256" key="1">
    <source>
        <dbReference type="ARBA" id="ARBA00023002"/>
    </source>
</evidence>
<dbReference type="KEGG" id="pbk:Back11_59220"/>
<feature type="domain" description="Gfo/Idh/MocA-like oxidoreductase N-terminal" evidence="2">
    <location>
        <begin position="4"/>
        <end position="121"/>
    </location>
</feature>
<dbReference type="OrthoDB" id="9815825at2"/>
<keyword evidence="1" id="KW-0560">Oxidoreductase</keyword>
<organism evidence="4 5">
    <name type="scientific">Paenibacillus baekrokdamisoli</name>
    <dbReference type="NCBI Taxonomy" id="1712516"/>
    <lineage>
        <taxon>Bacteria</taxon>
        <taxon>Bacillati</taxon>
        <taxon>Bacillota</taxon>
        <taxon>Bacilli</taxon>
        <taxon>Bacillales</taxon>
        <taxon>Paenibacillaceae</taxon>
        <taxon>Paenibacillus</taxon>
    </lineage>
</organism>
<dbReference type="Pfam" id="PF01408">
    <property type="entry name" value="GFO_IDH_MocA"/>
    <property type="match status" value="1"/>
</dbReference>
<accession>A0A3G9J058</accession>
<evidence type="ECO:0000259" key="3">
    <source>
        <dbReference type="Pfam" id="PF22725"/>
    </source>
</evidence>
<name>A0A3G9J058_9BACL</name>
<feature type="domain" description="GFO/IDH/MocA-like oxidoreductase" evidence="3">
    <location>
        <begin position="133"/>
        <end position="270"/>
    </location>
</feature>
<reference evidence="4 5" key="1">
    <citation type="submission" date="2018-11" db="EMBL/GenBank/DDBJ databases">
        <title>Complete genome sequence of Paenibacillus baekrokdamisoli strain KCTC 33723.</title>
        <authorList>
            <person name="Kang S.W."/>
            <person name="Lee K.C."/>
            <person name="Kim K.K."/>
            <person name="Kim J.S."/>
            <person name="Kim D.S."/>
            <person name="Ko S.H."/>
            <person name="Yang S.H."/>
            <person name="Lee J.S."/>
        </authorList>
    </citation>
    <scope>NUCLEOTIDE SEQUENCE [LARGE SCALE GENOMIC DNA]</scope>
    <source>
        <strain evidence="4 5">KCTC 33723</strain>
    </source>
</reference>
<dbReference type="RefSeq" id="WP_125664882.1">
    <property type="nucleotide sequence ID" value="NZ_AP019308.1"/>
</dbReference>
<dbReference type="InterPro" id="IPR000683">
    <property type="entry name" value="Gfo/Idh/MocA-like_OxRdtase_N"/>
</dbReference>
<dbReference type="SUPFAM" id="SSF51735">
    <property type="entry name" value="NAD(P)-binding Rossmann-fold domains"/>
    <property type="match status" value="1"/>
</dbReference>
<keyword evidence="5" id="KW-1185">Reference proteome</keyword>
<dbReference type="PANTHER" id="PTHR43818">
    <property type="entry name" value="BCDNA.GH03377"/>
    <property type="match status" value="1"/>
</dbReference>
<evidence type="ECO:0000259" key="2">
    <source>
        <dbReference type="Pfam" id="PF01408"/>
    </source>
</evidence>
<gene>
    <name evidence="4" type="ORF">Back11_59220</name>
</gene>
<dbReference type="Gene3D" id="3.30.360.10">
    <property type="entry name" value="Dihydrodipicolinate Reductase, domain 2"/>
    <property type="match status" value="1"/>
</dbReference>
<dbReference type="SUPFAM" id="SSF55347">
    <property type="entry name" value="Glyceraldehyde-3-phosphate dehydrogenase-like, C-terminal domain"/>
    <property type="match status" value="1"/>
</dbReference>
<dbReference type="InterPro" id="IPR050463">
    <property type="entry name" value="Gfo/Idh/MocA_oxidrdct_glycsds"/>
</dbReference>
<dbReference type="InterPro" id="IPR036291">
    <property type="entry name" value="NAD(P)-bd_dom_sf"/>
</dbReference>
<evidence type="ECO:0000313" key="4">
    <source>
        <dbReference type="EMBL" id="BBH24577.1"/>
    </source>
</evidence>
<proteinExistence type="predicted"/>
<dbReference type="EMBL" id="AP019308">
    <property type="protein sequence ID" value="BBH24577.1"/>
    <property type="molecule type" value="Genomic_DNA"/>
</dbReference>
<sequence length="354" mass="38548">MREVKIGIIGLGGMARYHIEQFGKVQGLRIIALCDVSTQALQEIGDQLGIDEARRYQSSEALIADSEVDGVVSVTPNNAHAGILKACIAAGKPLYAEKPLTRTYEEAVEVLELYQRNPIPCIINFSYRNGAAFQYVKQLVQGGKVGRVNHIFVQYLQEWGAPPSRTPFVWRFDESITGTGTLGDLGSHMIDLSQYVLGERISELQAMLTTIIPERPDPLTGLPVKVNVDDFACFNARFSNGTVGVFQTSRNAIGSGNQHELTIYGDAGTLHVSTLNDKQLIWTYAKDGEPGTVTETIEVPSEHALNPWQSFTDLISGKESAEFASLEDGFNNQAVLEAVLRASKSGTVVSVASL</sequence>
<dbReference type="InterPro" id="IPR055170">
    <property type="entry name" value="GFO_IDH_MocA-like_dom"/>
</dbReference>
<dbReference type="Proteomes" id="UP000275368">
    <property type="component" value="Chromosome"/>
</dbReference>